<gene>
    <name evidence="1" type="ORF">QCA50_011623</name>
</gene>
<dbReference type="EMBL" id="JASBNA010000021">
    <property type="protein sequence ID" value="KAK7685260.1"/>
    <property type="molecule type" value="Genomic_DNA"/>
</dbReference>
<keyword evidence="2" id="KW-1185">Reference proteome</keyword>
<reference evidence="1 2" key="1">
    <citation type="submission" date="2022-09" db="EMBL/GenBank/DDBJ databases">
        <authorList>
            <person name="Palmer J.M."/>
        </authorList>
    </citation>
    <scope>NUCLEOTIDE SEQUENCE [LARGE SCALE GENOMIC DNA]</scope>
    <source>
        <strain evidence="1 2">DSM 7382</strain>
    </source>
</reference>
<organism evidence="1 2">
    <name type="scientific">Cerrena zonata</name>
    <dbReference type="NCBI Taxonomy" id="2478898"/>
    <lineage>
        <taxon>Eukaryota</taxon>
        <taxon>Fungi</taxon>
        <taxon>Dikarya</taxon>
        <taxon>Basidiomycota</taxon>
        <taxon>Agaricomycotina</taxon>
        <taxon>Agaricomycetes</taxon>
        <taxon>Polyporales</taxon>
        <taxon>Cerrenaceae</taxon>
        <taxon>Cerrena</taxon>
    </lineage>
</organism>
<dbReference type="AlphaFoldDB" id="A0AAW0FVM7"/>
<protein>
    <recommendedName>
        <fullName evidence="3">Maturase K</fullName>
    </recommendedName>
</protein>
<dbReference type="Proteomes" id="UP001385951">
    <property type="component" value="Unassembled WGS sequence"/>
</dbReference>
<accession>A0AAW0FVM7</accession>
<evidence type="ECO:0000313" key="2">
    <source>
        <dbReference type="Proteomes" id="UP001385951"/>
    </source>
</evidence>
<evidence type="ECO:0008006" key="3">
    <source>
        <dbReference type="Google" id="ProtNLM"/>
    </source>
</evidence>
<proteinExistence type="predicted"/>
<name>A0AAW0FVM7_9APHY</name>
<comment type="caution">
    <text evidence="1">The sequence shown here is derived from an EMBL/GenBank/DDBJ whole genome shotgun (WGS) entry which is preliminary data.</text>
</comment>
<sequence length="234" mass="26696">MSFFCCCGTKSTSPVSDQFELIERHQVSSRFELSLNRFKSHRIINDRVFLPIYFYRRAKDNLGPHFFQVDPLTKVVPILKLGLSLVLVLPDDNPSTSLRRDKSREIECFVVGVADANPIRVTFTMVGVFRGHLQIFYLVSLRRHIDHKNLPQLIQWENGHPKWVFLPYHSYKARASALLPLVDSIMSNWSRFVKTGLPALRGMETHILGTSELLQMGSVLTSISSEFFGDSVVG</sequence>
<evidence type="ECO:0000313" key="1">
    <source>
        <dbReference type="EMBL" id="KAK7685260.1"/>
    </source>
</evidence>